<feature type="region of interest" description="Disordered" evidence="1">
    <location>
        <begin position="1"/>
        <end position="21"/>
    </location>
</feature>
<sequence>MDYKRPNSLLNPSKPFPRTKPWNEEFVSTVNEEDNEEEYERQYSEFSKNLMNGVLAISNFGCGISLNLVVNGEEYGNIWTDDRGNDGGIYPSHELGNKDKITFLNWYELWLDNSLNEIKDKLENKEIEVKNTNQKPWWKIW</sequence>
<name>A0ABW9J282_9SPHI</name>
<evidence type="ECO:0000313" key="2">
    <source>
        <dbReference type="EMBL" id="MFN0254120.1"/>
    </source>
</evidence>
<organism evidence="2 3">
    <name type="scientific">Pedobacter ureilyticus</name>
    <dbReference type="NCBI Taxonomy" id="1393051"/>
    <lineage>
        <taxon>Bacteria</taxon>
        <taxon>Pseudomonadati</taxon>
        <taxon>Bacteroidota</taxon>
        <taxon>Sphingobacteriia</taxon>
        <taxon>Sphingobacteriales</taxon>
        <taxon>Sphingobacteriaceae</taxon>
        <taxon>Pedobacter</taxon>
    </lineage>
</organism>
<keyword evidence="3" id="KW-1185">Reference proteome</keyword>
<evidence type="ECO:0000313" key="3">
    <source>
        <dbReference type="Proteomes" id="UP001517247"/>
    </source>
</evidence>
<comment type="caution">
    <text evidence="2">The sequence shown here is derived from an EMBL/GenBank/DDBJ whole genome shotgun (WGS) entry which is preliminary data.</text>
</comment>
<dbReference type="Proteomes" id="UP001517247">
    <property type="component" value="Unassembled WGS sequence"/>
</dbReference>
<dbReference type="EMBL" id="SSHJ02000001">
    <property type="protein sequence ID" value="MFN0254120.1"/>
    <property type="molecule type" value="Genomic_DNA"/>
</dbReference>
<evidence type="ECO:0000256" key="1">
    <source>
        <dbReference type="SAM" id="MobiDB-lite"/>
    </source>
</evidence>
<proteinExistence type="predicted"/>
<reference evidence="2 3" key="1">
    <citation type="submission" date="2024-12" db="EMBL/GenBank/DDBJ databases">
        <authorList>
            <person name="Hu S."/>
        </authorList>
    </citation>
    <scope>NUCLEOTIDE SEQUENCE [LARGE SCALE GENOMIC DNA]</scope>
    <source>
        <strain evidence="2 3">THG-T11</strain>
    </source>
</reference>
<dbReference type="RefSeq" id="WP_211659798.1">
    <property type="nucleotide sequence ID" value="NZ_SSHJ02000001.1"/>
</dbReference>
<protein>
    <recommendedName>
        <fullName evidence="4">SMI1/KNR4 family protein</fullName>
    </recommendedName>
</protein>
<gene>
    <name evidence="2" type="ORF">E6A44_000945</name>
</gene>
<accession>A0ABW9J282</accession>
<evidence type="ECO:0008006" key="4">
    <source>
        <dbReference type="Google" id="ProtNLM"/>
    </source>
</evidence>